<evidence type="ECO:0000256" key="1">
    <source>
        <dbReference type="SAM" id="MobiDB-lite"/>
    </source>
</evidence>
<reference evidence="3 4" key="1">
    <citation type="submission" date="2018-12" db="EMBL/GenBank/DDBJ databases">
        <title>Complete genome sequence of Haloplanus rallus MBLA0036.</title>
        <authorList>
            <person name="Nam Y.-d."/>
            <person name="Kang J."/>
            <person name="Chung W.-H."/>
            <person name="Park Y.S."/>
        </authorList>
    </citation>
    <scope>NUCLEOTIDE SEQUENCE [LARGE SCALE GENOMIC DNA]</scope>
    <source>
        <strain evidence="3 4">MBLA0036</strain>
    </source>
</reference>
<dbReference type="EMBL" id="CP034345">
    <property type="protein sequence ID" value="QGX95928.1"/>
    <property type="molecule type" value="Genomic_DNA"/>
</dbReference>
<dbReference type="Proteomes" id="UP000428325">
    <property type="component" value="Chromosome"/>
</dbReference>
<dbReference type="GeneID" id="43370801"/>
<keyword evidence="2" id="KW-0472">Membrane</keyword>
<feature type="compositionally biased region" description="Acidic residues" evidence="1">
    <location>
        <begin position="46"/>
        <end position="61"/>
    </location>
</feature>
<dbReference type="AlphaFoldDB" id="A0A6B9F6B0"/>
<feature type="transmembrane region" description="Helical" evidence="2">
    <location>
        <begin position="12"/>
        <end position="35"/>
    </location>
</feature>
<keyword evidence="2" id="KW-1133">Transmembrane helix</keyword>
<dbReference type="RefSeq" id="WP_157690387.1">
    <property type="nucleotide sequence ID" value="NZ_CP034345.1"/>
</dbReference>
<sequence length="222" mass="24470">MIGGLSALAQIPVSVLVAIVVVPLGLGVAIGAYVVSWWRDRPTVEDELDEELPDETPDEPGDVAPIEFDPPEISVSPMDWIRAGRHLQKQRKAAKRGWVKWYRVGANFSRPQWVKPVQEGAGTPKVTDGDQPYYFEKDAMVVDERTGAWVAVHPEGEADPINLADRAYPGIETDLVERLLNLEAENDPSSSLLGLGGMSQQQLMWLGVGVLFVLFAAYRYMG</sequence>
<accession>A0A6B9F6B0</accession>
<evidence type="ECO:0000313" key="4">
    <source>
        <dbReference type="Proteomes" id="UP000428325"/>
    </source>
</evidence>
<name>A0A6B9F6B0_9EURY</name>
<gene>
    <name evidence="3" type="ORF">EI982_14605</name>
</gene>
<feature type="region of interest" description="Disordered" evidence="1">
    <location>
        <begin position="46"/>
        <end position="68"/>
    </location>
</feature>
<organism evidence="3 4">
    <name type="scientific">Haloplanus rallus</name>
    <dbReference type="NCBI Taxonomy" id="1816183"/>
    <lineage>
        <taxon>Archaea</taxon>
        <taxon>Methanobacteriati</taxon>
        <taxon>Methanobacteriota</taxon>
        <taxon>Stenosarchaea group</taxon>
        <taxon>Halobacteria</taxon>
        <taxon>Halobacteriales</taxon>
        <taxon>Haloferacaceae</taxon>
        <taxon>Haloplanus</taxon>
    </lineage>
</organism>
<feature type="transmembrane region" description="Helical" evidence="2">
    <location>
        <begin position="203"/>
        <end position="221"/>
    </location>
</feature>
<dbReference type="KEGG" id="hra:EI982_14605"/>
<keyword evidence="4" id="KW-1185">Reference proteome</keyword>
<proteinExistence type="predicted"/>
<evidence type="ECO:0000313" key="3">
    <source>
        <dbReference type="EMBL" id="QGX95928.1"/>
    </source>
</evidence>
<dbReference type="OrthoDB" id="275793at2157"/>
<protein>
    <submittedName>
        <fullName evidence="3">Uncharacterized protein</fullName>
    </submittedName>
</protein>
<keyword evidence="2" id="KW-0812">Transmembrane</keyword>
<evidence type="ECO:0000256" key="2">
    <source>
        <dbReference type="SAM" id="Phobius"/>
    </source>
</evidence>